<dbReference type="PROSITE" id="PS50088">
    <property type="entry name" value="ANK_REPEAT"/>
    <property type="match status" value="2"/>
</dbReference>
<dbReference type="SMART" id="SM00248">
    <property type="entry name" value="ANK"/>
    <property type="match status" value="3"/>
</dbReference>
<feature type="compositionally biased region" description="Low complexity" evidence="2">
    <location>
        <begin position="670"/>
        <end position="680"/>
    </location>
</feature>
<dbReference type="PANTHER" id="PTHR16027">
    <property type="entry name" value="DILUTE DOMAIN-CONTAINING PROTEIN YPR089W"/>
    <property type="match status" value="1"/>
</dbReference>
<feature type="region of interest" description="Disordered" evidence="2">
    <location>
        <begin position="987"/>
        <end position="1011"/>
    </location>
</feature>
<evidence type="ECO:0000313" key="5">
    <source>
        <dbReference type="Proteomes" id="UP000054350"/>
    </source>
</evidence>
<gene>
    <name evidence="4" type="ORF">AMAG_12423</name>
</gene>
<dbReference type="AlphaFoldDB" id="A0A0L0SZD6"/>
<dbReference type="PROSITE" id="PS50297">
    <property type="entry name" value="ANK_REP_REGION"/>
    <property type="match status" value="2"/>
</dbReference>
<dbReference type="PROSITE" id="PS51126">
    <property type="entry name" value="DILUTE"/>
    <property type="match status" value="1"/>
</dbReference>
<dbReference type="eggNOG" id="KOG0504">
    <property type="taxonomic scope" value="Eukaryota"/>
</dbReference>
<dbReference type="OMA" id="ANHGAME"/>
<name>A0A0L0SZD6_ALLM3</name>
<dbReference type="Proteomes" id="UP000054350">
    <property type="component" value="Unassembled WGS sequence"/>
</dbReference>
<dbReference type="Pfam" id="PF01843">
    <property type="entry name" value="DIL"/>
    <property type="match status" value="1"/>
</dbReference>
<keyword evidence="5" id="KW-1185">Reference proteome</keyword>
<dbReference type="InterPro" id="IPR002710">
    <property type="entry name" value="Dilute_dom"/>
</dbReference>
<feature type="region of interest" description="Disordered" evidence="2">
    <location>
        <begin position="670"/>
        <end position="735"/>
    </location>
</feature>
<evidence type="ECO:0000259" key="3">
    <source>
        <dbReference type="PROSITE" id="PS51126"/>
    </source>
</evidence>
<evidence type="ECO:0000256" key="1">
    <source>
        <dbReference type="PROSITE-ProRule" id="PRU00023"/>
    </source>
</evidence>
<protein>
    <recommendedName>
        <fullName evidence="3">Dilute domain-containing protein</fullName>
    </recommendedName>
</protein>
<organism evidence="4 5">
    <name type="scientific">Allomyces macrogynus (strain ATCC 38327)</name>
    <name type="common">Allomyces javanicus var. macrogynus</name>
    <dbReference type="NCBI Taxonomy" id="578462"/>
    <lineage>
        <taxon>Eukaryota</taxon>
        <taxon>Fungi</taxon>
        <taxon>Fungi incertae sedis</taxon>
        <taxon>Blastocladiomycota</taxon>
        <taxon>Blastocladiomycetes</taxon>
        <taxon>Blastocladiales</taxon>
        <taxon>Blastocladiaceae</taxon>
        <taxon>Allomyces</taxon>
    </lineage>
</organism>
<feature type="region of interest" description="Disordered" evidence="2">
    <location>
        <begin position="608"/>
        <end position="628"/>
    </location>
</feature>
<dbReference type="Gene3D" id="1.25.40.20">
    <property type="entry name" value="Ankyrin repeat-containing domain"/>
    <property type="match status" value="1"/>
</dbReference>
<dbReference type="Pfam" id="PF12796">
    <property type="entry name" value="Ank_2"/>
    <property type="match status" value="1"/>
</dbReference>
<feature type="domain" description="Dilute" evidence="3">
    <location>
        <begin position="488"/>
        <end position="891"/>
    </location>
</feature>
<feature type="compositionally biased region" description="Low complexity" evidence="2">
    <location>
        <begin position="716"/>
        <end position="725"/>
    </location>
</feature>
<proteinExistence type="predicted"/>
<dbReference type="EMBL" id="GG745354">
    <property type="protein sequence ID" value="KNE67689.1"/>
    <property type="molecule type" value="Genomic_DNA"/>
</dbReference>
<evidence type="ECO:0000256" key="2">
    <source>
        <dbReference type="SAM" id="MobiDB-lite"/>
    </source>
</evidence>
<reference evidence="5" key="2">
    <citation type="submission" date="2009-11" db="EMBL/GenBank/DDBJ databases">
        <title>The Genome Sequence of Allomyces macrogynus strain ATCC 38327.</title>
        <authorList>
            <consortium name="The Broad Institute Genome Sequencing Platform"/>
            <person name="Russ C."/>
            <person name="Cuomo C."/>
            <person name="Shea T."/>
            <person name="Young S.K."/>
            <person name="Zeng Q."/>
            <person name="Koehrsen M."/>
            <person name="Haas B."/>
            <person name="Borodovsky M."/>
            <person name="Guigo R."/>
            <person name="Alvarado L."/>
            <person name="Berlin A."/>
            <person name="Borenstein D."/>
            <person name="Chen Z."/>
            <person name="Engels R."/>
            <person name="Freedman E."/>
            <person name="Gellesch M."/>
            <person name="Goldberg J."/>
            <person name="Griggs A."/>
            <person name="Gujja S."/>
            <person name="Heiman D."/>
            <person name="Hepburn T."/>
            <person name="Howarth C."/>
            <person name="Jen D."/>
            <person name="Larson L."/>
            <person name="Lewis B."/>
            <person name="Mehta T."/>
            <person name="Park D."/>
            <person name="Pearson M."/>
            <person name="Roberts A."/>
            <person name="Saif S."/>
            <person name="Shenoy N."/>
            <person name="Sisk P."/>
            <person name="Stolte C."/>
            <person name="Sykes S."/>
            <person name="Walk T."/>
            <person name="White J."/>
            <person name="Yandava C."/>
            <person name="Burger G."/>
            <person name="Gray M.W."/>
            <person name="Holland P.W.H."/>
            <person name="King N."/>
            <person name="Lang F.B.F."/>
            <person name="Roger A.J."/>
            <person name="Ruiz-Trillo I."/>
            <person name="Lander E."/>
            <person name="Nusbaum C."/>
        </authorList>
    </citation>
    <scope>NUCLEOTIDE SEQUENCE [LARGE SCALE GENOMIC DNA]</scope>
    <source>
        <strain evidence="5">ATCC 38327</strain>
    </source>
</reference>
<feature type="repeat" description="ANK" evidence="1">
    <location>
        <begin position="254"/>
        <end position="286"/>
    </location>
</feature>
<dbReference type="GO" id="GO:0051020">
    <property type="term" value="F:GTPase binding"/>
    <property type="evidence" value="ECO:0007669"/>
    <property type="project" value="TreeGrafter"/>
</dbReference>
<dbReference type="STRING" id="578462.A0A0L0SZD6"/>
<dbReference type="OrthoDB" id="426293at2759"/>
<dbReference type="SMART" id="SM01132">
    <property type="entry name" value="DIL"/>
    <property type="match status" value="1"/>
</dbReference>
<feature type="compositionally biased region" description="Low complexity" evidence="2">
    <location>
        <begin position="17"/>
        <end position="35"/>
    </location>
</feature>
<sequence length="1126" mass="120972">MAALSLADGRPRNLLLTRLLPPSSSSGPLPTRSTSVARPRAAIPRPSLPRCPLRTNQLTTKMAAAPSSEAPAAAVDRDSAACANDALPTILASFTATPDGETLVLPGIVTPPTYIALAAADVVPTTNGDTTHLAPDTSRLAPLPKHGHTRRPSVVLLPKGEDADIAFELANTLDSVYHDDEIKLQLQAAFLRAAAAGDLRKVAYLIKHCANDIEVDGRDENGSTALMQAACFGYLQVVQRLIQAGADADLQDNNGWTALMWATNNNRTAVVEYLLARGAATDMKSRSGRSVRDFLARAHLPEQDNLVSIFYSDARSVYTTRKSSSSSDDDDTRAVSMAGTSISTVTSDSYYIPSLYGVDYRELCAIVGTTVPASLAQVAGGGAGVGGPTSTPVDQLDPQIVIDEEDEGLVEFSWESCPPSQMFVFSESSLDHLLHVTIRRLADPNVIRSQNTNPAGYTRRPVSANILFLAARYAGYYASQDLLDALFSRALDLLEHTLRPRRHDMMVLGYWLSNCSRLLYYLKKDAGLVVKTLPYQVRLNELIQDIFMALLRDAQHRLSAVIDDALLNHDTIPGFASLKFRERTREAAAPPSATGLFGISGPGSVSSVSSASSSSGGNGNGNGIGSPVMTRARDAAQSMLRRTSSTPNLLDRVANDRRLNRLSSLLASSTSSLLNPNTPSATLPRLRAPTANGGSAAPQPSSASSPGTRRRPVSTSGALSSSSGAGMNGGNKRTPRTVTTILSSTLYVLQTFHVHPSLVHQAIEQLFFYLGATTFNRLLSRPDLCCRWKAMQIRMNLSHLEEWVRSNPIPAPARDTFTKHLQPVISMLQLLQIITHFKLLETFIEALRESDHLHILNWSQLRRAIDLYTYEQDEPDVVDAIANYVARCADRAAQAAAAHRAAGYIRDVDAEMAGHAPDSVAIPPALPPRPDGRRRSSIIELSITTLIRDEARQADPVQGLTADDLPDPMAAPPPLELDALGRVVPVTAPPAPPRPRPLRRPSAMNPAGAAPGLERIKGPVVAVAAVDPRSGDPAYTYFMLDEKYWLPFAVPPNVGERSILRVVDGEEVAVEEAPVLSDEIVEMLDEAARRPAVPTRMGAAARDRSVGAAGGRSPGIAAARIVGGMR</sequence>
<feature type="region of interest" description="Disordered" evidence="2">
    <location>
        <begin position="17"/>
        <end position="52"/>
    </location>
</feature>
<feature type="compositionally biased region" description="Low complexity" evidence="2">
    <location>
        <begin position="693"/>
        <end position="707"/>
    </location>
</feature>
<keyword evidence="1" id="KW-0040">ANK repeat</keyword>
<accession>A0A0L0SZD6</accession>
<dbReference type="PANTHER" id="PTHR16027:SF6">
    <property type="entry name" value="DILUTE DOMAIN-CONTAINING PROTEIN"/>
    <property type="match status" value="1"/>
</dbReference>
<feature type="repeat" description="ANK" evidence="1">
    <location>
        <begin position="221"/>
        <end position="253"/>
    </location>
</feature>
<dbReference type="InterPro" id="IPR052072">
    <property type="entry name" value="Vascular_dev_regulator"/>
</dbReference>
<dbReference type="SUPFAM" id="SSF48403">
    <property type="entry name" value="Ankyrin repeat"/>
    <property type="match status" value="1"/>
</dbReference>
<dbReference type="VEuPathDB" id="FungiDB:AMAG_12423"/>
<dbReference type="InterPro" id="IPR002110">
    <property type="entry name" value="Ankyrin_rpt"/>
</dbReference>
<evidence type="ECO:0000313" key="4">
    <source>
        <dbReference type="EMBL" id="KNE67689.1"/>
    </source>
</evidence>
<reference evidence="4 5" key="1">
    <citation type="submission" date="2009-11" db="EMBL/GenBank/DDBJ databases">
        <title>Annotation of Allomyces macrogynus ATCC 38327.</title>
        <authorList>
            <consortium name="The Broad Institute Genome Sequencing Platform"/>
            <person name="Russ C."/>
            <person name="Cuomo C."/>
            <person name="Burger G."/>
            <person name="Gray M.W."/>
            <person name="Holland P.W.H."/>
            <person name="King N."/>
            <person name="Lang F.B.F."/>
            <person name="Roger A.J."/>
            <person name="Ruiz-Trillo I."/>
            <person name="Young S.K."/>
            <person name="Zeng Q."/>
            <person name="Gargeya S."/>
            <person name="Fitzgerald M."/>
            <person name="Haas B."/>
            <person name="Abouelleil A."/>
            <person name="Alvarado L."/>
            <person name="Arachchi H.M."/>
            <person name="Berlin A."/>
            <person name="Chapman S.B."/>
            <person name="Gearin G."/>
            <person name="Goldberg J."/>
            <person name="Griggs A."/>
            <person name="Gujja S."/>
            <person name="Hansen M."/>
            <person name="Heiman D."/>
            <person name="Howarth C."/>
            <person name="Larimer J."/>
            <person name="Lui A."/>
            <person name="MacDonald P.J.P."/>
            <person name="McCowen C."/>
            <person name="Montmayeur A."/>
            <person name="Murphy C."/>
            <person name="Neiman D."/>
            <person name="Pearson M."/>
            <person name="Priest M."/>
            <person name="Roberts A."/>
            <person name="Saif S."/>
            <person name="Shea T."/>
            <person name="Sisk P."/>
            <person name="Stolte C."/>
            <person name="Sykes S."/>
            <person name="Wortman J."/>
            <person name="Nusbaum C."/>
            <person name="Birren B."/>
        </authorList>
    </citation>
    <scope>NUCLEOTIDE SEQUENCE [LARGE SCALE GENOMIC DNA]</scope>
    <source>
        <strain evidence="4 5">ATCC 38327</strain>
    </source>
</reference>
<dbReference type="InterPro" id="IPR036770">
    <property type="entry name" value="Ankyrin_rpt-contain_sf"/>
</dbReference>